<feature type="domain" description="F-box" evidence="1">
    <location>
        <begin position="10"/>
        <end position="51"/>
    </location>
</feature>
<accession>G7JI38</accession>
<evidence type="ECO:0000313" key="4">
    <source>
        <dbReference type="Proteomes" id="UP000002051"/>
    </source>
</evidence>
<dbReference type="Gene3D" id="3.80.10.10">
    <property type="entry name" value="Ribonuclease Inhibitor"/>
    <property type="match status" value="1"/>
</dbReference>
<reference evidence="2 4" key="1">
    <citation type="journal article" date="2011" name="Nature">
        <title>The Medicago genome provides insight into the evolution of rhizobial symbioses.</title>
        <authorList>
            <person name="Young N.D."/>
            <person name="Debelle F."/>
            <person name="Oldroyd G.E."/>
            <person name="Geurts R."/>
            <person name="Cannon S.B."/>
            <person name="Udvardi M.K."/>
            <person name="Benedito V.A."/>
            <person name="Mayer K.F."/>
            <person name="Gouzy J."/>
            <person name="Schoof H."/>
            <person name="Van de Peer Y."/>
            <person name="Proost S."/>
            <person name="Cook D.R."/>
            <person name="Meyers B.C."/>
            <person name="Spannagl M."/>
            <person name="Cheung F."/>
            <person name="De Mita S."/>
            <person name="Krishnakumar V."/>
            <person name="Gundlach H."/>
            <person name="Zhou S."/>
            <person name="Mudge J."/>
            <person name="Bharti A.K."/>
            <person name="Murray J.D."/>
            <person name="Naoumkina M.A."/>
            <person name="Rosen B."/>
            <person name="Silverstein K.A."/>
            <person name="Tang H."/>
            <person name="Rombauts S."/>
            <person name="Zhao P.X."/>
            <person name="Zhou P."/>
            <person name="Barbe V."/>
            <person name="Bardou P."/>
            <person name="Bechner M."/>
            <person name="Bellec A."/>
            <person name="Berger A."/>
            <person name="Berges H."/>
            <person name="Bidwell S."/>
            <person name="Bisseling T."/>
            <person name="Choisne N."/>
            <person name="Couloux A."/>
            <person name="Denny R."/>
            <person name="Deshpande S."/>
            <person name="Dai X."/>
            <person name="Doyle J.J."/>
            <person name="Dudez A.M."/>
            <person name="Farmer A.D."/>
            <person name="Fouteau S."/>
            <person name="Franken C."/>
            <person name="Gibelin C."/>
            <person name="Gish J."/>
            <person name="Goldstein S."/>
            <person name="Gonzalez A.J."/>
            <person name="Green P.J."/>
            <person name="Hallab A."/>
            <person name="Hartog M."/>
            <person name="Hua A."/>
            <person name="Humphray S.J."/>
            <person name="Jeong D.H."/>
            <person name="Jing Y."/>
            <person name="Jocker A."/>
            <person name="Kenton S.M."/>
            <person name="Kim D.J."/>
            <person name="Klee K."/>
            <person name="Lai H."/>
            <person name="Lang C."/>
            <person name="Lin S."/>
            <person name="Macmil S.L."/>
            <person name="Magdelenat G."/>
            <person name="Matthews L."/>
            <person name="McCorrison J."/>
            <person name="Monaghan E.L."/>
            <person name="Mun J.H."/>
            <person name="Najar F.Z."/>
            <person name="Nicholson C."/>
            <person name="Noirot C."/>
            <person name="O'Bleness M."/>
            <person name="Paule C.R."/>
            <person name="Poulain J."/>
            <person name="Prion F."/>
            <person name="Qin B."/>
            <person name="Qu C."/>
            <person name="Retzel E.F."/>
            <person name="Riddle C."/>
            <person name="Sallet E."/>
            <person name="Samain S."/>
            <person name="Samson N."/>
            <person name="Sanders I."/>
            <person name="Saurat O."/>
            <person name="Scarpelli C."/>
            <person name="Schiex T."/>
            <person name="Segurens B."/>
            <person name="Severin A.J."/>
            <person name="Sherrier D.J."/>
            <person name="Shi R."/>
            <person name="Sims S."/>
            <person name="Singer S.R."/>
            <person name="Sinharoy S."/>
            <person name="Sterck L."/>
            <person name="Viollet A."/>
            <person name="Wang B.B."/>
            <person name="Wang K."/>
            <person name="Wang M."/>
            <person name="Wang X."/>
            <person name="Warfsmann J."/>
            <person name="Weissenbach J."/>
            <person name="White D.D."/>
            <person name="White J.D."/>
            <person name="Wiley G.B."/>
            <person name="Wincker P."/>
            <person name="Xing Y."/>
            <person name="Yang L."/>
            <person name="Yao Z."/>
            <person name="Ying F."/>
            <person name="Zhai J."/>
            <person name="Zhou L."/>
            <person name="Zuber A."/>
            <person name="Denarie J."/>
            <person name="Dixon R.A."/>
            <person name="May G.D."/>
            <person name="Schwartz D.C."/>
            <person name="Rogers J."/>
            <person name="Quetier F."/>
            <person name="Town C.D."/>
            <person name="Roe B.A."/>
        </authorList>
    </citation>
    <scope>NUCLEOTIDE SEQUENCE [LARGE SCALE GENOMIC DNA]</scope>
    <source>
        <strain evidence="2">A17</strain>
        <strain evidence="3 4">cv. Jemalong A17</strain>
    </source>
</reference>
<organism evidence="2 4">
    <name type="scientific">Medicago truncatula</name>
    <name type="common">Barrel medic</name>
    <name type="synonym">Medicago tribuloides</name>
    <dbReference type="NCBI Taxonomy" id="3880"/>
    <lineage>
        <taxon>Eukaryota</taxon>
        <taxon>Viridiplantae</taxon>
        <taxon>Streptophyta</taxon>
        <taxon>Embryophyta</taxon>
        <taxon>Tracheophyta</taxon>
        <taxon>Spermatophyta</taxon>
        <taxon>Magnoliopsida</taxon>
        <taxon>eudicotyledons</taxon>
        <taxon>Gunneridae</taxon>
        <taxon>Pentapetalae</taxon>
        <taxon>rosids</taxon>
        <taxon>fabids</taxon>
        <taxon>Fabales</taxon>
        <taxon>Fabaceae</taxon>
        <taxon>Papilionoideae</taxon>
        <taxon>50 kb inversion clade</taxon>
        <taxon>NPAAA clade</taxon>
        <taxon>Hologalegina</taxon>
        <taxon>IRL clade</taxon>
        <taxon>Trifolieae</taxon>
        <taxon>Medicago</taxon>
    </lineage>
</organism>
<protein>
    <submittedName>
        <fullName evidence="2">F-box protein</fullName>
    </submittedName>
</protein>
<dbReference type="SUPFAM" id="SSF52047">
    <property type="entry name" value="RNI-like"/>
    <property type="match status" value="1"/>
</dbReference>
<name>G7JI38_MEDTR</name>
<reference evidence="3" key="3">
    <citation type="submission" date="2015-04" db="UniProtKB">
        <authorList>
            <consortium name="EnsemblPlants"/>
        </authorList>
    </citation>
    <scope>IDENTIFICATION</scope>
    <source>
        <strain evidence="3">cv. Jemalong A17</strain>
    </source>
</reference>
<evidence type="ECO:0000313" key="2">
    <source>
        <dbReference type="EMBL" id="AES86604.1"/>
    </source>
</evidence>
<dbReference type="eggNOG" id="KOG1947">
    <property type="taxonomic scope" value="Eukaryota"/>
</dbReference>
<dbReference type="InterPro" id="IPR032675">
    <property type="entry name" value="LRR_dom_sf"/>
</dbReference>
<dbReference type="EnsemblPlants" id="AES86604">
    <property type="protein sequence ID" value="AES86604"/>
    <property type="gene ID" value="MTR_4g010510"/>
</dbReference>
<evidence type="ECO:0000259" key="1">
    <source>
        <dbReference type="Pfam" id="PF00646"/>
    </source>
</evidence>
<dbReference type="Pfam" id="PF00646">
    <property type="entry name" value="F-box"/>
    <property type="match status" value="1"/>
</dbReference>
<gene>
    <name evidence="2" type="ordered locus">MTR_4g010510</name>
</gene>
<proteinExistence type="predicted"/>
<dbReference type="EMBL" id="CM001220">
    <property type="protein sequence ID" value="AES86604.1"/>
    <property type="molecule type" value="Genomic_DNA"/>
</dbReference>
<dbReference type="HOGENOM" id="CLU_068558_1_0_1"/>
<dbReference type="InterPro" id="IPR001810">
    <property type="entry name" value="F-box_dom"/>
</dbReference>
<dbReference type="Proteomes" id="UP000002051">
    <property type="component" value="Chromosome 4"/>
</dbReference>
<sequence>MAAETAKECSNLPDELWEYIIKFLDEDHYTFKSLSIVSKQLLSITNNLRFSIKITQQTIPFIPQIFQRFSNVTSLNLTSTNLNYFSQCNRPNTLLTQISTFPLVLRSLILSNFYKIPKDGFRALSKKMKNLTSLTCSEFFWINKKDIFFIVDCFPLLEELVLKETDCSDYTSARKFDFVLDEDNNFLALPKLRKISLYGYDIDSQFIDYLHSNPRPFRGEE</sequence>
<dbReference type="GO" id="GO:1905761">
    <property type="term" value="F:SCF ubiquitin ligase complex binding"/>
    <property type="evidence" value="ECO:0000318"/>
    <property type="project" value="GO_Central"/>
</dbReference>
<dbReference type="PaxDb" id="3880-AES86604"/>
<dbReference type="AlphaFoldDB" id="G7JI38"/>
<reference evidence="2 4" key="2">
    <citation type="journal article" date="2014" name="BMC Genomics">
        <title>An improved genome release (version Mt4.0) for the model legume Medicago truncatula.</title>
        <authorList>
            <person name="Tang H."/>
            <person name="Krishnakumar V."/>
            <person name="Bidwell S."/>
            <person name="Rosen B."/>
            <person name="Chan A."/>
            <person name="Zhou S."/>
            <person name="Gentzbittel L."/>
            <person name="Childs K.L."/>
            <person name="Yandell M."/>
            <person name="Gundlach H."/>
            <person name="Mayer K.F."/>
            <person name="Schwartz D.C."/>
            <person name="Town C.D."/>
        </authorList>
    </citation>
    <scope>GENOME REANNOTATION</scope>
    <source>
        <strain evidence="3 4">cv. Jemalong A17</strain>
    </source>
</reference>
<evidence type="ECO:0000313" key="3">
    <source>
        <dbReference type="EnsemblPlants" id="AES86604"/>
    </source>
</evidence>
<keyword evidence="4" id="KW-1185">Reference proteome</keyword>